<organism evidence="1 2">
    <name type="scientific">Phyllobacterium myrsinacearum</name>
    <dbReference type="NCBI Taxonomy" id="28101"/>
    <lineage>
        <taxon>Bacteria</taxon>
        <taxon>Pseudomonadati</taxon>
        <taxon>Pseudomonadota</taxon>
        <taxon>Alphaproteobacteria</taxon>
        <taxon>Hyphomicrobiales</taxon>
        <taxon>Phyllobacteriaceae</taxon>
        <taxon>Phyllobacterium</taxon>
    </lineage>
</organism>
<gene>
    <name evidence="1" type="ORF">FHW16_004827</name>
</gene>
<dbReference type="EMBL" id="JACGXN010000011">
    <property type="protein sequence ID" value="MBA8881092.1"/>
    <property type="molecule type" value="Genomic_DNA"/>
</dbReference>
<dbReference type="AlphaFoldDB" id="A0A839EQL6"/>
<dbReference type="RefSeq" id="WP_182551711.1">
    <property type="nucleotide sequence ID" value="NZ_JACGXN010000011.1"/>
</dbReference>
<accession>A0A839EQL6</accession>
<comment type="caution">
    <text evidence="1">The sequence shown here is derived from an EMBL/GenBank/DDBJ whole genome shotgun (WGS) entry which is preliminary data.</text>
</comment>
<dbReference type="Proteomes" id="UP000549052">
    <property type="component" value="Unassembled WGS sequence"/>
</dbReference>
<protein>
    <submittedName>
        <fullName evidence="1">Uncharacterized protein</fullName>
    </submittedName>
</protein>
<reference evidence="1 2" key="1">
    <citation type="submission" date="2020-07" db="EMBL/GenBank/DDBJ databases">
        <title>Genomic Encyclopedia of Type Strains, Phase IV (KMG-V): Genome sequencing to study the core and pangenomes of soil and plant-associated prokaryotes.</title>
        <authorList>
            <person name="Whitman W."/>
        </authorList>
    </citation>
    <scope>NUCLEOTIDE SEQUENCE [LARGE SCALE GENOMIC DNA]</scope>
    <source>
        <strain evidence="1 2">AN3</strain>
    </source>
</reference>
<proteinExistence type="predicted"/>
<sequence>MQLKSEAFQRSITTLLSVVLLSIVIALGSARSSDAARCAEAQDCFEGWVAAQDVGVKSSFFSNRNGQTLPAAAIGVGDRIRANRDINVRAAPARWRATKFILKDSQEILVTHTRKLPTPGGYDQLWIHFGGEVQILWQAKLSQIDIGYRSDEKNWTREQYYISALILTQSDAVAYSKIRTCAANAQKKIVGDLAEELSSLSYTADLILPGDSPIAKLFPIENPEKSQSRSAYFAKNQAFLHDVRRVEGSLDRVSVYMDGQMSNCSNGEIKPGNIVLALSRRYCIQGDENCSRWDDNGKQIVHQRIADWAATKLNSFSPVAYNEYMIIARGGPSDLKLQLQKWKLVGFQDQRGWRSAPSVDDQVGELQEAVIRLRTVGADQKLPKLNEAALSAVGMDDSMVLRIIDVVAAPEDAIQRVKASNNIRVAPTAVLTKLSDEIARTRISECARFRGMGTNASQDDFAACAGYKLNKEQLLSCLRGNFCMPEIADKARADVLLLSAGMSAKQLAASNLLPRIPLNMKDVVEKYNYCQQGNVQSSRDKCFTEELVALQTGIPEWVKKVSNCATKPENSAAADCLISGLPTDMPLRDVLVKCGKVETDKVSCLLQAQLEASLPKEAAQAYECSKMFTPDSKAFASCVLMKQGGDLDKIVNCTAGKNTSSTSDRLAIALCLATGNASSSDLKSAQAAVACYADSNGDYKTAAGCWAASQVHLGGDLGRVAECYAQSGGSYVSTAGCLAGQNLNAEGKIMIQCAETTGGEPTTFAVCVAGQLATKEVMQCKGKKFAEEPCFGENNALRLVAKNLLGQEIGPDSVVAQVANINLDVVNFEISTVTMIAEKGGRLLTDAGDTAKAVLADAGSATTRILTDTANLANNTVKLVDGVAQGIANPAKQIGEGVQNAVSNIGAAIGQTVHIDCCRF</sequence>
<evidence type="ECO:0000313" key="1">
    <source>
        <dbReference type="EMBL" id="MBA8881092.1"/>
    </source>
</evidence>
<evidence type="ECO:0000313" key="2">
    <source>
        <dbReference type="Proteomes" id="UP000549052"/>
    </source>
</evidence>
<name>A0A839EQL6_9HYPH</name>
<keyword evidence="2" id="KW-1185">Reference proteome</keyword>